<evidence type="ECO:0000256" key="1">
    <source>
        <dbReference type="SAM" id="Phobius"/>
    </source>
</evidence>
<keyword evidence="1" id="KW-1133">Transmembrane helix</keyword>
<keyword evidence="3" id="KW-1185">Reference proteome</keyword>
<reference evidence="2 3" key="1">
    <citation type="submission" date="2019-05" db="EMBL/GenBank/DDBJ databases">
        <title>Another draft genome of Portunus trituberculatus and its Hox gene families provides insights of decapod evolution.</title>
        <authorList>
            <person name="Jeong J.-H."/>
            <person name="Song I."/>
            <person name="Kim S."/>
            <person name="Choi T."/>
            <person name="Kim D."/>
            <person name="Ryu S."/>
            <person name="Kim W."/>
        </authorList>
    </citation>
    <scope>NUCLEOTIDE SEQUENCE [LARGE SCALE GENOMIC DNA]</scope>
    <source>
        <tissue evidence="2">Muscle</tissue>
    </source>
</reference>
<keyword evidence="1" id="KW-0472">Membrane</keyword>
<accession>A0A5B7ENA1</accession>
<feature type="transmembrane region" description="Helical" evidence="1">
    <location>
        <begin position="35"/>
        <end position="53"/>
    </location>
</feature>
<keyword evidence="1" id="KW-0812">Transmembrane</keyword>
<gene>
    <name evidence="2" type="ORF">E2C01_029101</name>
</gene>
<evidence type="ECO:0000313" key="3">
    <source>
        <dbReference type="Proteomes" id="UP000324222"/>
    </source>
</evidence>
<dbReference type="AlphaFoldDB" id="A0A5B7ENA1"/>
<evidence type="ECO:0000313" key="2">
    <source>
        <dbReference type="EMBL" id="MPC35672.1"/>
    </source>
</evidence>
<comment type="caution">
    <text evidence="2">The sequence shown here is derived from an EMBL/GenBank/DDBJ whole genome shotgun (WGS) entry which is preliminary data.</text>
</comment>
<dbReference type="EMBL" id="VSRR010003322">
    <property type="protein sequence ID" value="MPC35672.1"/>
    <property type="molecule type" value="Genomic_DNA"/>
</dbReference>
<organism evidence="2 3">
    <name type="scientific">Portunus trituberculatus</name>
    <name type="common">Swimming crab</name>
    <name type="synonym">Neptunus trituberculatus</name>
    <dbReference type="NCBI Taxonomy" id="210409"/>
    <lineage>
        <taxon>Eukaryota</taxon>
        <taxon>Metazoa</taxon>
        <taxon>Ecdysozoa</taxon>
        <taxon>Arthropoda</taxon>
        <taxon>Crustacea</taxon>
        <taxon>Multicrustacea</taxon>
        <taxon>Malacostraca</taxon>
        <taxon>Eumalacostraca</taxon>
        <taxon>Eucarida</taxon>
        <taxon>Decapoda</taxon>
        <taxon>Pleocyemata</taxon>
        <taxon>Brachyura</taxon>
        <taxon>Eubrachyura</taxon>
        <taxon>Portunoidea</taxon>
        <taxon>Portunidae</taxon>
        <taxon>Portuninae</taxon>
        <taxon>Portunus</taxon>
    </lineage>
</organism>
<sequence>MSDELLLSDPELRNGTTLPGADIPNHAIMRMVLSAVPYFLLCMVFWVFIRLAWRCFTYPMEQRNIIRKEKQEEEKKKKK</sequence>
<proteinExistence type="predicted"/>
<name>A0A5B7ENA1_PORTR</name>
<dbReference type="Proteomes" id="UP000324222">
    <property type="component" value="Unassembled WGS sequence"/>
</dbReference>
<protein>
    <submittedName>
        <fullName evidence="2">Uncharacterized protein</fullName>
    </submittedName>
</protein>